<comment type="subunit">
    <text evidence="22">Component of the PI3K (PI3KC3/PI3K-III/class III phosphatidylinositol 3-kinase) complex the core of which is composed of the catalytic subunit PIK3C3, the regulatory subunit PIK3R4 and BECN1 associating with additional regulatory/auxiliary subunits to form alternative complex forms. Alternative complex forms containing a fourth regulatory subunit in a mutually exclusive manner are PI3K complex I (PI3KC3-C1) containing ATG14, and PI3K complex II (PI3KC3-C2) containing UVRAG. PI3KC3-C1 displays a V-shaped architecture with PIK3R4 serving as a bridge between PIK3C3 and the ATG14:BECN1 subcomplex. Both, PI3KC3-C1 and PI3KC3-C2, can associate with further regulatory subunits, such as RUBCN, SH3GLB1/Bif-1, AMBRA1 and NRBF2. PI3KC3-C1 probably associates with PIK3CB. Interacts with RAB7A in the presence of PIK3C3/VPS34. Interacts with NRBF2. Interacts with ARMC3.</text>
</comment>
<evidence type="ECO:0000256" key="3">
    <source>
        <dbReference type="ARBA" id="ARBA00004603"/>
    </source>
</evidence>
<evidence type="ECO:0000256" key="22">
    <source>
        <dbReference type="ARBA" id="ARBA00062774"/>
    </source>
</evidence>
<dbReference type="PANTHER" id="PTHR17583">
    <property type="entry name" value="PHOSPHOINOSITIDE 3-KINASE REGULATORY SUBUNIT 4"/>
    <property type="match status" value="1"/>
</dbReference>
<keyword evidence="16" id="KW-0472">Membrane</keyword>
<dbReference type="SUPFAM" id="SSF50978">
    <property type="entry name" value="WD40 repeat-like"/>
    <property type="match status" value="1"/>
</dbReference>
<keyword evidence="29" id="KW-1185">Reference proteome</keyword>
<keyword evidence="15" id="KW-0067">ATP-binding</keyword>
<dbReference type="InterPro" id="IPR015943">
    <property type="entry name" value="WD40/YVTN_repeat-like_dom_sf"/>
</dbReference>
<keyword evidence="14" id="KW-0418">Kinase</keyword>
<proteinExistence type="predicted"/>
<dbReference type="GeneTree" id="ENSGT00390000016225"/>
<dbReference type="GO" id="GO:0005524">
    <property type="term" value="F:ATP binding"/>
    <property type="evidence" value="ECO:0007669"/>
    <property type="project" value="UniProtKB-KW"/>
</dbReference>
<evidence type="ECO:0000256" key="13">
    <source>
        <dbReference type="ARBA" id="ARBA00022753"/>
    </source>
</evidence>
<keyword evidence="11" id="KW-0677">Repeat</keyword>
<dbReference type="PANTHER" id="PTHR17583:SF0">
    <property type="entry name" value="PHOSPHOINOSITIDE 3-KINASE REGULATORY SUBUNIT 4"/>
    <property type="match status" value="1"/>
</dbReference>
<dbReference type="InterPro" id="IPR036322">
    <property type="entry name" value="WD40_repeat_dom_sf"/>
</dbReference>
<evidence type="ECO:0000256" key="16">
    <source>
        <dbReference type="ARBA" id="ARBA00023136"/>
    </source>
</evidence>
<dbReference type="RefSeq" id="XP_032486404.1">
    <property type="nucleotide sequence ID" value="XM_032630513.1"/>
</dbReference>
<keyword evidence="7" id="KW-0597">Phosphoprotein</keyword>
<dbReference type="GeneID" id="116753061"/>
<evidence type="ECO:0000256" key="12">
    <source>
        <dbReference type="ARBA" id="ARBA00022741"/>
    </source>
</evidence>
<evidence type="ECO:0000256" key="8">
    <source>
        <dbReference type="ARBA" id="ARBA00022574"/>
    </source>
</evidence>
<dbReference type="CTD" id="30849"/>
<evidence type="ECO:0000256" key="2">
    <source>
        <dbReference type="ARBA" id="ARBA00004419"/>
    </source>
</evidence>
<evidence type="ECO:0000256" key="20">
    <source>
        <dbReference type="ARBA" id="ARBA00048679"/>
    </source>
</evidence>
<dbReference type="InterPro" id="IPR021133">
    <property type="entry name" value="HEAT_type_2"/>
</dbReference>
<feature type="repeat" description="HEAT" evidence="24">
    <location>
        <begin position="463"/>
        <end position="493"/>
    </location>
</feature>
<keyword evidence="18" id="KW-0968">Cytoplasmic vesicle</keyword>
<dbReference type="FunFam" id="1.25.10.10:FF:000154">
    <property type="entry name" value="Phosphoinositide 3-kinase regulatory subunit 4"/>
    <property type="match status" value="1"/>
</dbReference>
<dbReference type="InterPro" id="IPR011989">
    <property type="entry name" value="ARM-like"/>
</dbReference>
<dbReference type="GO" id="GO:0006623">
    <property type="term" value="P:protein targeting to vacuole"/>
    <property type="evidence" value="ECO:0007669"/>
    <property type="project" value="TreeGrafter"/>
</dbReference>
<keyword evidence="12" id="KW-0547">Nucleotide-binding</keyword>
<evidence type="ECO:0000256" key="21">
    <source>
        <dbReference type="ARBA" id="ARBA00053507"/>
    </source>
</evidence>
<evidence type="ECO:0000256" key="18">
    <source>
        <dbReference type="ARBA" id="ARBA00023329"/>
    </source>
</evidence>
<dbReference type="FunFam" id="1.10.510.10:FF:000305">
    <property type="entry name" value="phosphoinositide 3-kinase regulatory subunit 4"/>
    <property type="match status" value="1"/>
</dbReference>
<keyword evidence="17" id="KW-0449">Lipoprotein</keyword>
<dbReference type="InterPro" id="IPR016024">
    <property type="entry name" value="ARM-type_fold"/>
</dbReference>
<dbReference type="SUPFAM" id="SSF56112">
    <property type="entry name" value="Protein kinase-like (PK-like)"/>
    <property type="match status" value="1"/>
</dbReference>
<dbReference type="PROSITE" id="PS50294">
    <property type="entry name" value="WD_REPEATS_REGION"/>
    <property type="match status" value="2"/>
</dbReference>
<evidence type="ECO:0000256" key="10">
    <source>
        <dbReference type="ARBA" id="ARBA00022707"/>
    </source>
</evidence>
<feature type="repeat" description="WD" evidence="25">
    <location>
        <begin position="1243"/>
        <end position="1276"/>
    </location>
</feature>
<evidence type="ECO:0000256" key="1">
    <source>
        <dbReference type="ARBA" id="ARBA00001936"/>
    </source>
</evidence>
<evidence type="ECO:0000259" key="27">
    <source>
        <dbReference type="PROSITE" id="PS50011"/>
    </source>
</evidence>
<gene>
    <name evidence="28" type="primary">PIK3R4</name>
</gene>
<keyword evidence="6" id="KW-0723">Serine/threonine-protein kinase</keyword>
<dbReference type="PROSITE" id="PS50011">
    <property type="entry name" value="PROTEIN_KINASE_DOM"/>
    <property type="match status" value="1"/>
</dbReference>
<dbReference type="Gene3D" id="1.10.510.10">
    <property type="entry name" value="Transferase(Phosphotransferase) domain 1"/>
    <property type="match status" value="1"/>
</dbReference>
<dbReference type="GO" id="GO:0071561">
    <property type="term" value="C:nucleus-vacuole junction"/>
    <property type="evidence" value="ECO:0007669"/>
    <property type="project" value="TreeGrafter"/>
</dbReference>
<dbReference type="GO" id="GO:0005929">
    <property type="term" value="C:cilium"/>
    <property type="evidence" value="ECO:0007669"/>
    <property type="project" value="UniProtKB-ARBA"/>
</dbReference>
<evidence type="ECO:0000256" key="19">
    <source>
        <dbReference type="ARBA" id="ARBA00047899"/>
    </source>
</evidence>
<dbReference type="CDD" id="cd13980">
    <property type="entry name" value="STKc_Vps15"/>
    <property type="match status" value="1"/>
</dbReference>
<comment type="function">
    <text evidence="21">Regulatory subunit of the PI3K complex that mediates formation of phosphatidylinositol 3-phosphate; different complex forms are believed to play a role in multiple membrane trafficking pathways: PI3KC3-C1 is involved in initiation of autophagosomes and PI3KC3-C2 in maturation of autophagosomes and endocytosis. Involved in regulation of degradative endocytic trafficking and cytokinesis, probably in the context of PI3KC3-C2.</text>
</comment>
<dbReference type="AlphaFoldDB" id="A0A8C9BR74"/>
<dbReference type="Pfam" id="PF00400">
    <property type="entry name" value="WD40"/>
    <property type="match status" value="2"/>
</dbReference>
<keyword evidence="9" id="KW-0808">Transferase</keyword>
<sequence length="1276" mass="143724">MGNQLAGIAPSQILSVESYFSDIHDFEYDKSLGSTRFFKVARAKHREGLVVVKVFAIQDPTLPLTSYKQELEELKIRLHSAQNCLPFQKAAEKASEKAAMLFRQYVRDNLYDRISTRPFLNNIEKRWIAFQILTAVDQAHKSGVRHGDIKTENVMVTSWNWVLLTDFASFKPTYLPEDNPADFNYFFDTSRRRTCYIAPERFVDGGLFATELEYMRDPSTPLVDLNSNQRTRGELKRAMDIFSAGCVIAELFTEGVPLFDLSQLLAYRNGQFFPEQVLNKIEDCSIRELVTQMIHREPDKRLEAEDYLKQQRGNAFPEIFYTFLQPYMAQFAKETFLSADERILVIRKDLGNIIHNLCGHDLPEKAEGEPKENGLVILVSVITSCLQTLKYCDSKLAALELILHLAPRLSVEILLDRITPYLLHFSSDSVPRVRAEALRTLTKVLALVKEVPRNDVNIYPEYILPGIAHLAQDDATIVRLAYAENIALLAETALRFLELVQLKNLSMENDPNSEEIDEVTHPSGNYDTELQALHEMVQQKVVTLLSDPENIVKQTLMENGITRLCVFFGRQKANDVLLSHMITFLNDKNDWHLRGAFFDSIVGVAAYVGWQSSSILKPLLQQGLSDAEEFVIVKALNALTCMCQLGLLQKPHVYEFASDIAPFLCHPNLWIRYGAVGFITVVAHQISTADVYCKLMPYLDPYITQPIIQIERKLVLLSVLKEPVSRSIFDYALRSKDITSLFRHLHMRQKKRNGSLPDCPPPEDPAIAQLLKKLLSQAPDAQAQRPWLTGPAAAQHVGSSQTGARTRIPCIGRRTLNHCATREAQVPEVTNVQNRKPTIQVLSSTILPSTYQIRITTCKTELQQLIQQKREQCNAERIAKQMMENAEWESKPPPPGWRPKGLLVAHLHEHKSAVNRIRVSDEHSLFATCSNDGTVKIWNSQKMEGKTTTTRSILTYSRIGGRVKTLTFCQGSQYLAIASDNGAVQLLGIEASKLPKSPKIHPLQSRVLDQKEDGCVVDMHHFNSGAQSVLAYATVNGALVGWDFRSSSNAWTLRHDLKSGLITSFAVDIHQCWLCIGTSSGTMACWDMRFQLPISSHCHPSRARIRRLSMHPLYQSWVIAAVQGNNEVSMWDMETGDRRFTLWASGAPPLSELQPSPHSVHGLYCSPADGNPILLTAGSDMKIRFWDLAYPERSYVIAGSTSSSSVSYYRKIIEGTEVVQEIQNKQKVGPSDDAPRKGPESLPVGHHDIITDVATFQTTQGFIVTASRDGIVKVWK</sequence>
<dbReference type="Pfam" id="PF00069">
    <property type="entry name" value="Pkinase"/>
    <property type="match status" value="1"/>
</dbReference>
<protein>
    <recommendedName>
        <fullName evidence="23">Phosphoinositide 3-kinase regulatory subunit 4</fullName>
        <ecNumber evidence="5">2.7.11.1</ecNumber>
    </recommendedName>
</protein>
<accession>A0A8C9BR74</accession>
<evidence type="ECO:0000256" key="23">
    <source>
        <dbReference type="ARBA" id="ARBA00073019"/>
    </source>
</evidence>
<dbReference type="SMART" id="SM00220">
    <property type="entry name" value="S_TKc"/>
    <property type="match status" value="1"/>
</dbReference>
<reference evidence="28" key="2">
    <citation type="submission" date="2025-08" db="UniProtKB">
        <authorList>
            <consortium name="Ensembl"/>
        </authorList>
    </citation>
    <scope>IDENTIFICATION</scope>
</reference>
<dbReference type="Gene3D" id="2.130.10.10">
    <property type="entry name" value="YVTN repeat-like/Quinoprotein amine dehydrogenase"/>
    <property type="match status" value="2"/>
</dbReference>
<dbReference type="GO" id="GO:0005856">
    <property type="term" value="C:cytoskeleton"/>
    <property type="evidence" value="ECO:0007669"/>
    <property type="project" value="UniProtKB-ARBA"/>
</dbReference>
<dbReference type="Ensembl" id="ENSPSNT00000012164.1">
    <property type="protein sequence ID" value="ENSPSNP00000010760.1"/>
    <property type="gene ID" value="ENSPSNG00000007901.1"/>
</dbReference>
<dbReference type="InterPro" id="IPR055231">
    <property type="entry name" value="2AA_helical"/>
</dbReference>
<keyword evidence="10" id="KW-0519">Myristate</keyword>
<evidence type="ECO:0000256" key="9">
    <source>
        <dbReference type="ARBA" id="ARBA00022679"/>
    </source>
</evidence>
<dbReference type="GO" id="GO:0016236">
    <property type="term" value="P:macroautophagy"/>
    <property type="evidence" value="ECO:0007669"/>
    <property type="project" value="InterPro"/>
</dbReference>
<dbReference type="GO" id="GO:0045324">
    <property type="term" value="P:late endosome to vacuole transport"/>
    <property type="evidence" value="ECO:0007669"/>
    <property type="project" value="InterPro"/>
</dbReference>
<evidence type="ECO:0000256" key="26">
    <source>
        <dbReference type="SAM" id="MobiDB-lite"/>
    </source>
</evidence>
<evidence type="ECO:0000256" key="17">
    <source>
        <dbReference type="ARBA" id="ARBA00023288"/>
    </source>
</evidence>
<dbReference type="FunFam" id="2.130.10.10:FF:000396">
    <property type="entry name" value="phosphoinositide 3-kinase regulatory subunit 4"/>
    <property type="match status" value="1"/>
</dbReference>
<evidence type="ECO:0000256" key="5">
    <source>
        <dbReference type="ARBA" id="ARBA00012513"/>
    </source>
</evidence>
<reference evidence="28" key="3">
    <citation type="submission" date="2025-09" db="UniProtKB">
        <authorList>
            <consortium name="Ensembl"/>
        </authorList>
    </citation>
    <scope>IDENTIFICATION</scope>
</reference>
<dbReference type="FunFam" id="1.25.10.10:FF:000100">
    <property type="entry name" value="phosphoinositide 3-kinase regulatory subunit 4"/>
    <property type="match status" value="1"/>
</dbReference>
<dbReference type="GO" id="GO:0005776">
    <property type="term" value="C:autophagosome"/>
    <property type="evidence" value="ECO:0007669"/>
    <property type="project" value="UniProtKB-SubCell"/>
</dbReference>
<comment type="cofactor">
    <cofactor evidence="1">
        <name>Mn(2+)</name>
        <dbReference type="ChEBI" id="CHEBI:29035"/>
    </cofactor>
</comment>
<dbReference type="GO" id="GO:0034271">
    <property type="term" value="C:phosphatidylinositol 3-kinase complex, class III, type I"/>
    <property type="evidence" value="ECO:0007669"/>
    <property type="project" value="TreeGrafter"/>
</dbReference>
<organism evidence="28 29">
    <name type="scientific">Phocoena sinus</name>
    <name type="common">Vaquita</name>
    <dbReference type="NCBI Taxonomy" id="42100"/>
    <lineage>
        <taxon>Eukaryota</taxon>
        <taxon>Metazoa</taxon>
        <taxon>Chordata</taxon>
        <taxon>Craniata</taxon>
        <taxon>Vertebrata</taxon>
        <taxon>Euteleostomi</taxon>
        <taxon>Mammalia</taxon>
        <taxon>Eutheria</taxon>
        <taxon>Laurasiatheria</taxon>
        <taxon>Artiodactyla</taxon>
        <taxon>Whippomorpha</taxon>
        <taxon>Cetacea</taxon>
        <taxon>Odontoceti</taxon>
        <taxon>Phocoenidae</taxon>
        <taxon>Phocoena</taxon>
    </lineage>
</organism>
<name>A0A8C9BR74_PHOSS</name>
<dbReference type="InterPro" id="IPR008271">
    <property type="entry name" value="Ser/Thr_kinase_AS"/>
</dbReference>
<reference evidence="28" key="1">
    <citation type="submission" date="2019-08" db="EMBL/GenBank/DDBJ databases">
        <title>Phocoena sinus (Vaquita) genome, mPhoSin1, primary haplotype.</title>
        <authorList>
            <person name="Morin P."/>
            <person name="Mountcastle J."/>
            <person name="Fungtammasan C."/>
            <person name="Rhie A."/>
            <person name="Rojas-Bracho L."/>
            <person name="Smith C.R."/>
            <person name="Taylor B.L."/>
            <person name="Gulland F.M.D."/>
            <person name="Musser W."/>
            <person name="Houck M."/>
            <person name="Haase B."/>
            <person name="Paez S."/>
            <person name="Howe K."/>
            <person name="Torrance J."/>
            <person name="Formenti G."/>
            <person name="Phillippy A."/>
            <person name="Ryder O."/>
            <person name="Jarvis E.D."/>
            <person name="Fedrigo O."/>
        </authorList>
    </citation>
    <scope>NUCLEOTIDE SEQUENCE [LARGE SCALE GENOMIC DNA]</scope>
</reference>
<dbReference type="GO" id="GO:0004674">
    <property type="term" value="F:protein serine/threonine kinase activity"/>
    <property type="evidence" value="ECO:0007669"/>
    <property type="project" value="UniProtKB-KW"/>
</dbReference>
<feature type="compositionally biased region" description="Basic and acidic residues" evidence="26">
    <location>
        <begin position="1233"/>
        <end position="1244"/>
    </location>
</feature>
<dbReference type="Gene3D" id="1.25.10.10">
    <property type="entry name" value="Leucine-rich Repeat Variant"/>
    <property type="match status" value="2"/>
</dbReference>
<evidence type="ECO:0000256" key="4">
    <source>
        <dbReference type="ARBA" id="ARBA00004635"/>
    </source>
</evidence>
<feature type="region of interest" description="Disordered" evidence="26">
    <location>
        <begin position="1225"/>
        <end position="1244"/>
    </location>
</feature>
<dbReference type="InterPro" id="IPR001680">
    <property type="entry name" value="WD40_rpt"/>
</dbReference>
<evidence type="ECO:0000256" key="6">
    <source>
        <dbReference type="ARBA" id="ARBA00022527"/>
    </source>
</evidence>
<keyword evidence="13" id="KW-0967">Endosome</keyword>
<evidence type="ECO:0000256" key="14">
    <source>
        <dbReference type="ARBA" id="ARBA00022777"/>
    </source>
</evidence>
<evidence type="ECO:0000256" key="15">
    <source>
        <dbReference type="ARBA" id="ARBA00022840"/>
    </source>
</evidence>
<evidence type="ECO:0000256" key="7">
    <source>
        <dbReference type="ARBA" id="ARBA00022553"/>
    </source>
</evidence>
<dbReference type="InterPro" id="IPR011009">
    <property type="entry name" value="Kinase-like_dom_sf"/>
</dbReference>
<evidence type="ECO:0000313" key="28">
    <source>
        <dbReference type="Ensembl" id="ENSPSNP00000010760.1"/>
    </source>
</evidence>
<evidence type="ECO:0000313" key="29">
    <source>
        <dbReference type="Proteomes" id="UP000694554"/>
    </source>
</evidence>
<dbReference type="GO" id="GO:0005770">
    <property type="term" value="C:late endosome"/>
    <property type="evidence" value="ECO:0007669"/>
    <property type="project" value="UniProtKB-SubCell"/>
</dbReference>
<evidence type="ECO:0000256" key="11">
    <source>
        <dbReference type="ARBA" id="ARBA00022737"/>
    </source>
</evidence>
<comment type="catalytic activity">
    <reaction evidence="19">
        <text>L-threonyl-[protein] + ATP = O-phospho-L-threonyl-[protein] + ADP + H(+)</text>
        <dbReference type="Rhea" id="RHEA:46608"/>
        <dbReference type="Rhea" id="RHEA-COMP:11060"/>
        <dbReference type="Rhea" id="RHEA-COMP:11605"/>
        <dbReference type="ChEBI" id="CHEBI:15378"/>
        <dbReference type="ChEBI" id="CHEBI:30013"/>
        <dbReference type="ChEBI" id="CHEBI:30616"/>
        <dbReference type="ChEBI" id="CHEBI:61977"/>
        <dbReference type="ChEBI" id="CHEBI:456216"/>
        <dbReference type="EC" id="2.7.11.1"/>
    </reaction>
</comment>
<feature type="domain" description="Protein kinase" evidence="27">
    <location>
        <begin position="26"/>
        <end position="324"/>
    </location>
</feature>
<comment type="catalytic activity">
    <reaction evidence="20">
        <text>L-seryl-[protein] + ATP = O-phospho-L-seryl-[protein] + ADP + H(+)</text>
        <dbReference type="Rhea" id="RHEA:17989"/>
        <dbReference type="Rhea" id="RHEA-COMP:9863"/>
        <dbReference type="Rhea" id="RHEA-COMP:11604"/>
        <dbReference type="ChEBI" id="CHEBI:15378"/>
        <dbReference type="ChEBI" id="CHEBI:29999"/>
        <dbReference type="ChEBI" id="CHEBI:30616"/>
        <dbReference type="ChEBI" id="CHEBI:83421"/>
        <dbReference type="ChEBI" id="CHEBI:456216"/>
        <dbReference type="EC" id="2.7.11.1"/>
    </reaction>
</comment>
<dbReference type="PROSITE" id="PS00108">
    <property type="entry name" value="PROTEIN_KINASE_ST"/>
    <property type="match status" value="1"/>
</dbReference>
<dbReference type="SUPFAM" id="SSF48371">
    <property type="entry name" value="ARM repeat"/>
    <property type="match status" value="1"/>
</dbReference>
<dbReference type="Pfam" id="PF22956">
    <property type="entry name" value="VPS15-like_hel"/>
    <property type="match status" value="1"/>
</dbReference>
<dbReference type="FunFam" id="2.130.10.10:FF:001215">
    <property type="entry name" value="phosphoinositide 3-kinase regulatory subunit 4"/>
    <property type="match status" value="1"/>
</dbReference>
<comment type="subcellular location">
    <subcellularLocation>
        <location evidence="2">Cytoplasmic vesicle</location>
        <location evidence="2">Autophagosome</location>
    </subcellularLocation>
    <subcellularLocation>
        <location evidence="3">Late endosome</location>
    </subcellularLocation>
    <subcellularLocation>
        <location evidence="4">Membrane</location>
        <topology evidence="4">Lipid-anchor</topology>
    </subcellularLocation>
</comment>
<dbReference type="InterPro" id="IPR045162">
    <property type="entry name" value="Vps15-like"/>
</dbReference>
<evidence type="ECO:0000256" key="24">
    <source>
        <dbReference type="PROSITE-ProRule" id="PRU00103"/>
    </source>
</evidence>
<dbReference type="PROSITE" id="PS50082">
    <property type="entry name" value="WD_REPEATS_2"/>
    <property type="match status" value="2"/>
</dbReference>
<keyword evidence="8 25" id="KW-0853">WD repeat</keyword>
<dbReference type="InterPro" id="IPR000719">
    <property type="entry name" value="Prot_kinase_dom"/>
</dbReference>
<dbReference type="Proteomes" id="UP000694554">
    <property type="component" value="Chromosome 4"/>
</dbReference>
<dbReference type="EC" id="2.7.11.1" evidence="5"/>
<evidence type="ECO:0000256" key="25">
    <source>
        <dbReference type="PROSITE-ProRule" id="PRU00221"/>
    </source>
</evidence>
<feature type="repeat" description="WD" evidence="25">
    <location>
        <begin position="907"/>
        <end position="948"/>
    </location>
</feature>
<dbReference type="PROSITE" id="PS50077">
    <property type="entry name" value="HEAT_REPEAT"/>
    <property type="match status" value="1"/>
</dbReference>
<dbReference type="SMART" id="SM00320">
    <property type="entry name" value="WD40"/>
    <property type="match status" value="6"/>
</dbReference>
<dbReference type="GO" id="GO:0034272">
    <property type="term" value="C:phosphatidylinositol 3-kinase complex, class III, type II"/>
    <property type="evidence" value="ECO:0007669"/>
    <property type="project" value="TreeGrafter"/>
</dbReference>